<protein>
    <recommendedName>
        <fullName evidence="2">Peptidase M28 domain-containing protein</fullName>
    </recommendedName>
</protein>
<dbReference type="Pfam" id="PF04389">
    <property type="entry name" value="Peptidase_M28"/>
    <property type="match status" value="1"/>
</dbReference>
<dbReference type="Gene3D" id="3.50.30.30">
    <property type="match status" value="1"/>
</dbReference>
<evidence type="ECO:0000313" key="3">
    <source>
        <dbReference type="EMBL" id="BAH40080.1"/>
    </source>
</evidence>
<evidence type="ECO:0000313" key="4">
    <source>
        <dbReference type="Proteomes" id="UP000002209"/>
    </source>
</evidence>
<name>C1AC53_GEMAT</name>
<dbReference type="InterPro" id="IPR046450">
    <property type="entry name" value="PA_dom_sf"/>
</dbReference>
<dbReference type="SUPFAM" id="SSF52025">
    <property type="entry name" value="PA domain"/>
    <property type="match status" value="1"/>
</dbReference>
<organism evidence="3 4">
    <name type="scientific">Gemmatimonas aurantiaca (strain DSM 14586 / JCM 11422 / NBRC 100505 / T-27)</name>
    <dbReference type="NCBI Taxonomy" id="379066"/>
    <lineage>
        <taxon>Bacteria</taxon>
        <taxon>Pseudomonadati</taxon>
        <taxon>Gemmatimonadota</taxon>
        <taxon>Gemmatimonadia</taxon>
        <taxon>Gemmatimonadales</taxon>
        <taxon>Gemmatimonadaceae</taxon>
        <taxon>Gemmatimonas</taxon>
    </lineage>
</organism>
<gene>
    <name evidence="3" type="ordered locus">GAU_3038</name>
</gene>
<feature type="region of interest" description="Disordered" evidence="1">
    <location>
        <begin position="665"/>
        <end position="690"/>
    </location>
</feature>
<evidence type="ECO:0000259" key="2">
    <source>
        <dbReference type="Pfam" id="PF04389"/>
    </source>
</evidence>
<evidence type="ECO:0000256" key="1">
    <source>
        <dbReference type="SAM" id="MobiDB-lite"/>
    </source>
</evidence>
<dbReference type="EMBL" id="AP009153">
    <property type="protein sequence ID" value="BAH40080.1"/>
    <property type="molecule type" value="Genomic_DNA"/>
</dbReference>
<feature type="compositionally biased region" description="Gly residues" evidence="1">
    <location>
        <begin position="669"/>
        <end position="689"/>
    </location>
</feature>
<dbReference type="HOGENOM" id="CLU_371220_0_0_0"/>
<feature type="domain" description="Peptidase M28" evidence="2">
    <location>
        <begin position="298"/>
        <end position="519"/>
    </location>
</feature>
<reference evidence="4" key="1">
    <citation type="submission" date="2006-03" db="EMBL/GenBank/DDBJ databases">
        <title>Complete genome sequence of Gemmatimonas aurantiaca T-27 that represents a novel phylum Gemmatimonadetes.</title>
        <authorList>
            <person name="Takasaki K."/>
            <person name="Ichikawa N."/>
            <person name="Miura H."/>
            <person name="Matsushita S."/>
            <person name="Watanabe Y."/>
            <person name="Oguchi A."/>
            <person name="Ankai A."/>
            <person name="Yashiro I."/>
            <person name="Takahashi M."/>
            <person name="Terui Y."/>
            <person name="Fukui S."/>
            <person name="Yokoyama H."/>
            <person name="Tanikawa S."/>
            <person name="Hanada S."/>
            <person name="Kamagata Y."/>
            <person name="Fujita N."/>
        </authorList>
    </citation>
    <scope>NUCLEOTIDE SEQUENCE [LARGE SCALE GENOMIC DNA]</scope>
    <source>
        <strain evidence="4">T-27 / DSM 14586 / JCM 11422 / NBRC 100505</strain>
    </source>
</reference>
<dbReference type="eggNOG" id="COG2234">
    <property type="taxonomic scope" value="Bacteria"/>
</dbReference>
<dbReference type="AlphaFoldDB" id="C1AC53"/>
<dbReference type="Proteomes" id="UP000002209">
    <property type="component" value="Chromosome"/>
</dbReference>
<dbReference type="STRING" id="379066.GAU_3038"/>
<sequence length="749" mass="81291">MLVPQSGRAITRHCVLSLPSLMSRLTRQRGRGSVRRQGMSFPFTHPSMKSLGAFFLAALIAAPALTAQEREDRTLLTQEQMTSIINEVSGERAMHHLLELVPYQRIRTPEEYNQPFRESQVIERFAKAYGFSNIKTVVYQQGGMAFQPTRGELWMTTPKLTKLFDIHDIPLALPSLNASGDLSADLIDVGAGRAQDFEGKDVKGKFVVSSGATGAVYSLAMLRGAIGVLGVSAIGYQRSVDFPNQIVNSTVPAQPGTVAWSVTPEVQRNLSALLARGEKITIRSVVETAQVPMKAEYVWAQIPGDGSTTQEVGISCHLYEGVIKQGANDDNSGCALILEVGRAWIKLINEGKLPKPKRTINFLFVPEIQGTNAFFQANPDKRKSIIGTLNFDMEGIRVAMSRSFWILQRTPDTFPSYLNDIAQSMMEYIADISRERVRFRRSLSGYAPTQPVESVRGSKDAFYIKIDKHYGSSDHVAYMSNGVPAVMFITWPDMWYHSSEDTPDKQDPTQYKRAAAVALGAGSVLSAGTEEMAARVVQENLGRGLGRMGESHVKGLGYMADAKDGPTLTRAYAEARNAIRHQTTIEKAVVRSAVVLWTDTTAGAKRIAGFLPLLDQRAASLLNEVKAAYQLQALQRNVPATEPVLSADEKAAALLRVELPTAANAPAAGGPGGPGGPGGGARGVGGAGGPQLPDEFNAELGLLLRKGVTALELRDFLSGEFTPLPMDQVMAVLKAREAQGQIRLVPIKK</sequence>
<proteinExistence type="predicted"/>
<dbReference type="KEGG" id="gau:GAU_3038"/>
<dbReference type="SUPFAM" id="SSF53187">
    <property type="entry name" value="Zn-dependent exopeptidases"/>
    <property type="match status" value="1"/>
</dbReference>
<keyword evidence="4" id="KW-1185">Reference proteome</keyword>
<dbReference type="InterPro" id="IPR007484">
    <property type="entry name" value="Peptidase_M28"/>
</dbReference>
<dbReference type="Gene3D" id="3.40.630.10">
    <property type="entry name" value="Zn peptidases"/>
    <property type="match status" value="1"/>
</dbReference>
<accession>C1AC53</accession>